<dbReference type="InterPro" id="IPR010090">
    <property type="entry name" value="Phage_tape_meas"/>
</dbReference>
<dbReference type="Pfam" id="PF10145">
    <property type="entry name" value="PhageMin_Tail"/>
    <property type="match status" value="1"/>
</dbReference>
<name>A0A8S5SR10_9CAUD</name>
<feature type="domain" description="Phage tail tape measure protein" evidence="4">
    <location>
        <begin position="195"/>
        <end position="377"/>
    </location>
</feature>
<dbReference type="NCBIfam" id="TIGR01760">
    <property type="entry name" value="tape_meas_TP901"/>
    <property type="match status" value="1"/>
</dbReference>
<dbReference type="EMBL" id="BK032654">
    <property type="protein sequence ID" value="DAF53476.1"/>
    <property type="molecule type" value="Genomic_DNA"/>
</dbReference>
<proteinExistence type="predicted"/>
<dbReference type="PANTHER" id="PTHR37813:SF1">
    <property type="entry name" value="FELS-2 PROPHAGE PROTEIN"/>
    <property type="match status" value="1"/>
</dbReference>
<sequence length="1215" mass="132630">MANELKRVGLVFTQEGAVDFKKSLQEINLELNKNYNQFKLTQSQWDKSTKSTEKLRAEQEYLKNAYEIQADKVSTLKMQLSDLENAEDKNTTAIKKKRNELTSAEVKLEAYNKRLKEVENQLTNTGKKIEEFGEKTEKFGENIEKAGKKLSAFSGATAAALVASAKSAIDFEDAFTGVEKTVDGTEQQMAELKQGIRDMAKEIPSTTTEISAVAEAAGQLGIKTENILSFSKAMIDLGNSTNLTADEAASQLAKFANITQMSQKDFDKLGSSIVDLGNNFATTEADIVNMAMRLAGAGHQVGMSEGQILGLATALSSVGIEAEMGGSAISKAMVKMQNAVEQSGSKLNNVLKQTGMSLRDLELLSANNSKDFKDLCQSIGMTSTEVKQLITAGTNLEDFAAVSGMTAEQFKKAWKEDAAGALSAFIKGLGNAQDKGESAITMLSEMGLTEVRLRDSLLRAANAGNLFNNAIETGTKAWKDNTALTNEANKRYGTLKSQITIAMNKIKDLAITIGNKLMPYISKLIDGIENVTKWFANLSDEQVNTILKIGALVTAIGPLLTILGKITSVAGGGIKAIGTFTQAIGVMNGTVTTSSTAVNALAGIITSLSNPMTLAITSVGMLTTATMAYCIQVEKEKTSLDGLKEKVETQRKSWEELSKTRNESLTNSNNEIESCKNLVSELKSITDENGKIKDGYKERAQVILTELNNALGTEYKLNGDIIDRYKELKENIDKVIATKKAESVLNAYQAEYGEAIKKEAEATETLIDLKKKQAEAVKKMTSSYGLERAEAEQQYDSLSQKIGEQTELVGKYGKTIMDYENLQKANAEGNADAIEKATNSITTSYEKAKSAANNSSIEQINSQAEYVRYLKESLQEATKTNDIYQEQILDKQLKTQQQKLDNLVDSLVNETSKIKELTPEQIQAWKNVAEESYSKYSEGLSKVSETTKAEIEKATGIVASDVSISDASSQKADEITTAFGLKLKMSDMTKNEIAASENKIKTNTTLLEASQNKATEVTDRYSRNLNFSSVARNELRDTSITISGNTGVEDEARKLAGRTQLAVKSNNSQKWGEDMVEGIGNGISKKGNSSWFIGKLNGLASKIASYLHFSRPDVGPLREYEKWMPDMVEGLSKTLDKSSPQLINSVKNMSQGMANELENKDFKNITNYSSNSNRVSTIDYDKMANSMLKALTGCKFTLDEDGFAKIVKDELYKVV</sequence>
<dbReference type="GO" id="GO:0098003">
    <property type="term" value="P:viral tail assembly"/>
    <property type="evidence" value="ECO:0007669"/>
    <property type="project" value="UniProtKB-KW"/>
</dbReference>
<protein>
    <submittedName>
        <fullName evidence="5">Minor tail protein</fullName>
    </submittedName>
</protein>
<evidence type="ECO:0000256" key="1">
    <source>
        <dbReference type="ARBA" id="ARBA00022465"/>
    </source>
</evidence>
<keyword evidence="1" id="KW-1245">Viral tail assembly</keyword>
<accession>A0A8S5SR10</accession>
<evidence type="ECO:0000256" key="3">
    <source>
        <dbReference type="SAM" id="Coils"/>
    </source>
</evidence>
<dbReference type="SUPFAM" id="SSF57997">
    <property type="entry name" value="Tropomyosin"/>
    <property type="match status" value="1"/>
</dbReference>
<evidence type="ECO:0000313" key="5">
    <source>
        <dbReference type="EMBL" id="DAF53476.1"/>
    </source>
</evidence>
<dbReference type="Gene3D" id="1.20.5.170">
    <property type="match status" value="1"/>
</dbReference>
<dbReference type="PANTHER" id="PTHR37813">
    <property type="entry name" value="FELS-2 PROPHAGE PROTEIN"/>
    <property type="match status" value="1"/>
</dbReference>
<evidence type="ECO:0000256" key="2">
    <source>
        <dbReference type="ARBA" id="ARBA00022612"/>
    </source>
</evidence>
<feature type="coiled-coil region" evidence="3">
    <location>
        <begin position="94"/>
        <end position="135"/>
    </location>
</feature>
<evidence type="ECO:0000259" key="4">
    <source>
        <dbReference type="Pfam" id="PF10145"/>
    </source>
</evidence>
<reference evidence="5" key="1">
    <citation type="journal article" date="2021" name="Proc. Natl. Acad. Sci. U.S.A.">
        <title>A Catalog of Tens of Thousands of Viruses from Human Metagenomes Reveals Hidden Associations with Chronic Diseases.</title>
        <authorList>
            <person name="Tisza M.J."/>
            <person name="Buck C.B."/>
        </authorList>
    </citation>
    <scope>NUCLEOTIDE SEQUENCE</scope>
    <source>
        <strain evidence="5">Ct5wd11</strain>
    </source>
</reference>
<keyword evidence="3" id="KW-0175">Coiled coil</keyword>
<organism evidence="5">
    <name type="scientific">Siphoviridae sp. ct5wd11</name>
    <dbReference type="NCBI Taxonomy" id="2827781"/>
    <lineage>
        <taxon>Viruses</taxon>
        <taxon>Duplodnaviria</taxon>
        <taxon>Heunggongvirae</taxon>
        <taxon>Uroviricota</taxon>
        <taxon>Caudoviricetes</taxon>
    </lineage>
</organism>
<keyword evidence="2" id="KW-1188">Viral release from host cell</keyword>